<dbReference type="EMBL" id="JAGJCB010000001">
    <property type="protein sequence ID" value="MBP0902214.1"/>
    <property type="molecule type" value="Genomic_DNA"/>
</dbReference>
<evidence type="ECO:0000313" key="4">
    <source>
        <dbReference type="EMBL" id="MBP0902214.1"/>
    </source>
</evidence>
<reference evidence="4 5" key="1">
    <citation type="submission" date="2021-04" db="EMBL/GenBank/DDBJ databases">
        <title>Mariniflexile gromovii gen. nov., sp. nov., a gliding bacterium isolated from the sea urchin Strongylocentrotus intermedius.</title>
        <authorList>
            <person name="Ko S."/>
            <person name="Le V."/>
            <person name="Ahn C.-Y."/>
            <person name="Oh H.-M."/>
        </authorList>
    </citation>
    <scope>NUCLEOTIDE SEQUENCE [LARGE SCALE GENOMIC DNA]</scope>
    <source>
        <strain evidence="4 5">KCTC 12570</strain>
    </source>
</reference>
<comment type="similarity">
    <text evidence="1">Belongs to the argonaute family. Long pAgo subfamily.</text>
</comment>
<dbReference type="Gene3D" id="3.40.50.2300">
    <property type="match status" value="1"/>
</dbReference>
<feature type="domain" description="Piwi" evidence="3">
    <location>
        <begin position="419"/>
        <end position="692"/>
    </location>
</feature>
<dbReference type="Proteomes" id="UP000670776">
    <property type="component" value="Unassembled WGS sequence"/>
</dbReference>
<evidence type="ECO:0000256" key="2">
    <source>
        <dbReference type="ARBA" id="ARBA00035032"/>
    </source>
</evidence>
<dbReference type="SMART" id="SM00950">
    <property type="entry name" value="Piwi"/>
    <property type="match status" value="1"/>
</dbReference>
<dbReference type="InterPro" id="IPR036397">
    <property type="entry name" value="RNaseH_sf"/>
</dbReference>
<gene>
    <name evidence="4" type="ORF">J8H85_00110</name>
</gene>
<dbReference type="Gene3D" id="3.30.420.10">
    <property type="entry name" value="Ribonuclease H-like superfamily/Ribonuclease H"/>
    <property type="match status" value="1"/>
</dbReference>
<dbReference type="InterPro" id="IPR003165">
    <property type="entry name" value="Piwi"/>
</dbReference>
<proteinExistence type="inferred from homology"/>
<dbReference type="SUPFAM" id="SSF53098">
    <property type="entry name" value="Ribonuclease H-like"/>
    <property type="match status" value="1"/>
</dbReference>
<evidence type="ECO:0000313" key="5">
    <source>
        <dbReference type="Proteomes" id="UP000670776"/>
    </source>
</evidence>
<sequence>MQEHLKTNILNFNWPNPAPTFYFFIEEIEGSHPIHKSKFSGQIKEAFLDKDLSKSDQIFTSYTQSTPNAKSIKIDLEDDKELSIYKQYLKLQLREYFKAKGFIVVKNFVRDVQVWLPSKNGNTTDYNLYYKFSFKIQYAQLTDLPELVVAYDGTSKVLTKSVMDIEDTMHIKRCVYGQKTFNYQMNLDSDDKQEFFNSIDFSISFPIFNLQLAKDLNIPLEELERGKNRYQKYVSLIGTFAKQQLFTSEFKTIFPFVQDAFIDVPENRINHIDPNLGLLEFGKDHNGNKKTHLVPKIALNYLNPYRRPDKPNIKIFFICHTSHKNSVLSFYQKLIKGVTLEDKKKYFFGLEAYMNIKASASKEHFIEFDNANDPIPEIIQKLEELKFDQENVLYAAFYISPFDRYTPEPEDREIYIRIKELFLNEGIVTQVVDYEKMVLNIEDQYNFQFSLQNMSLALHAKLGGVPWKLAVTDKKELVIGVGAFTHQDENRRYIASAFSFQNNGLFRNFEYFNQNQTDLLASSISTAIRDFTSKAQADKVVIHFYKEMSYEELKPIRERMNKLSLKVPLYILNINKTDAEDIIAYDLNWGDKLMPVSGTYIRIAENQFLLFNNARYPTSQYYADTDGYPFPIKIKISSPDEDAFEDVEVVDELLTQVYQFSRLYWKSLRQQNVPITIKYPEMVAQIAPRFKRGIKDEAKDKLWFL</sequence>
<evidence type="ECO:0000259" key="3">
    <source>
        <dbReference type="PROSITE" id="PS50822"/>
    </source>
</evidence>
<keyword evidence="5" id="KW-1185">Reference proteome</keyword>
<dbReference type="PROSITE" id="PS50822">
    <property type="entry name" value="PIWI"/>
    <property type="match status" value="1"/>
</dbReference>
<accession>A0ABS4BNP1</accession>
<evidence type="ECO:0000256" key="1">
    <source>
        <dbReference type="ARBA" id="ARBA00035012"/>
    </source>
</evidence>
<dbReference type="InterPro" id="IPR012337">
    <property type="entry name" value="RNaseH-like_sf"/>
</dbReference>
<dbReference type="Pfam" id="PF02171">
    <property type="entry name" value="Piwi"/>
    <property type="match status" value="1"/>
</dbReference>
<protein>
    <recommendedName>
        <fullName evidence="2">Protein argonaute</fullName>
    </recommendedName>
</protein>
<name>A0ABS4BNP1_9FLAO</name>
<comment type="caution">
    <text evidence="4">The sequence shown here is derived from an EMBL/GenBank/DDBJ whole genome shotgun (WGS) entry which is preliminary data.</text>
</comment>
<organism evidence="4 5">
    <name type="scientific">Mariniflexile gromovii</name>
    <dbReference type="NCBI Taxonomy" id="362523"/>
    <lineage>
        <taxon>Bacteria</taxon>
        <taxon>Pseudomonadati</taxon>
        <taxon>Bacteroidota</taxon>
        <taxon>Flavobacteriia</taxon>
        <taxon>Flavobacteriales</taxon>
        <taxon>Flavobacteriaceae</taxon>
        <taxon>Mariniflexile</taxon>
    </lineage>
</organism>
<dbReference type="RefSeq" id="WP_209651460.1">
    <property type="nucleotide sequence ID" value="NZ_JAGJCB010000001.1"/>
</dbReference>